<evidence type="ECO:0000313" key="7">
    <source>
        <dbReference type="EMBL" id="KAA8497653.1"/>
    </source>
</evidence>
<comment type="caution">
    <text evidence="7">The sequence shown here is derived from an EMBL/GenBank/DDBJ whole genome shotgun (WGS) entry which is preliminary data.</text>
</comment>
<keyword evidence="8" id="KW-1185">Reference proteome</keyword>
<dbReference type="InterPro" id="IPR006576">
    <property type="entry name" value="BRK_domain"/>
</dbReference>
<sequence>MGDVLDDAEELMLAPDGEDDQETQHVTMWNRVECRKVAGNAAPLRKNLDKYLTAHPECEVYCGQDKHNLGVGEIDPRTGKRIEKANEHVAIWHNTECRKITGNAAPLRKNLDAYLKRNPNCVIYNYQDRYLDKSIVGHKQKAKRPPFVPEEQRRVLEELQILPQIAQLSFMNHDSSPSVDRENNGALHSNATSVVSTEYEYADSSSLWIPARQSGTSLNSTGFSTGSHETNNNPSPYGQEQHHEVYLDSAEAAGHVHEGGQTGVMPLGSWVTSRVEFERSLDSSPAQGPESAKPQEEQQDPETRNKAAVYSEMPVAVAQLRKSLSIEQQLRLKQQGTGMSILLDSNAAAQVAHLEGLAPQLNPGIKSSLSFFLEQNGMGMKPSVSFLRDTNEFLYGTPMAMSIENGNDPLFHTVHESSNLHKPLSTTDFLDVGSMNMQTPQEFGIFFNHGVSLGKSMERPRPGFVYGPGSNVHGGGFAQEFRDASMGFSPSNFLSRHNGNQYME</sequence>
<protein>
    <recommendedName>
        <fullName evidence="6">BRK domain-containing protein</fullName>
    </recommendedName>
</protein>
<evidence type="ECO:0000259" key="6">
    <source>
        <dbReference type="Pfam" id="PF07533"/>
    </source>
</evidence>
<evidence type="ECO:0000256" key="1">
    <source>
        <dbReference type="ARBA" id="ARBA00004123"/>
    </source>
</evidence>
<evidence type="ECO:0000256" key="2">
    <source>
        <dbReference type="ARBA" id="ARBA00023015"/>
    </source>
</evidence>
<dbReference type="InterPro" id="IPR037259">
    <property type="entry name" value="BRK_sf"/>
</dbReference>
<comment type="subcellular location">
    <subcellularLocation>
        <location evidence="1">Nucleus</location>
    </subcellularLocation>
</comment>
<dbReference type="AlphaFoldDB" id="A0A5J4Z3W5"/>
<reference evidence="8" key="1">
    <citation type="journal article" date="2019" name="Nat. Commun.">
        <title>Expansion of phycobilisome linker gene families in mesophilic red algae.</title>
        <authorList>
            <person name="Lee J."/>
            <person name="Kim D."/>
            <person name="Bhattacharya D."/>
            <person name="Yoon H.S."/>
        </authorList>
    </citation>
    <scope>NUCLEOTIDE SEQUENCE [LARGE SCALE GENOMIC DNA]</scope>
    <source>
        <strain evidence="8">CCMP 1328</strain>
    </source>
</reference>
<dbReference type="Gene3D" id="3.40.5.120">
    <property type="match status" value="2"/>
</dbReference>
<keyword evidence="3" id="KW-0804">Transcription</keyword>
<feature type="region of interest" description="Disordered" evidence="5">
    <location>
        <begin position="219"/>
        <end position="242"/>
    </location>
</feature>
<gene>
    <name evidence="7" type="ORF">FVE85_5238</name>
</gene>
<organism evidence="7 8">
    <name type="scientific">Porphyridium purpureum</name>
    <name type="common">Red alga</name>
    <name type="synonym">Porphyridium cruentum</name>
    <dbReference type="NCBI Taxonomy" id="35688"/>
    <lineage>
        <taxon>Eukaryota</taxon>
        <taxon>Rhodophyta</taxon>
        <taxon>Bangiophyceae</taxon>
        <taxon>Porphyridiales</taxon>
        <taxon>Porphyridiaceae</taxon>
        <taxon>Porphyridium</taxon>
    </lineage>
</organism>
<feature type="domain" description="BRK" evidence="6">
    <location>
        <begin position="24"/>
        <end position="60"/>
    </location>
</feature>
<dbReference type="Pfam" id="PF07533">
    <property type="entry name" value="BRK"/>
    <property type="match status" value="2"/>
</dbReference>
<feature type="domain" description="BRK" evidence="6">
    <location>
        <begin position="86"/>
        <end position="120"/>
    </location>
</feature>
<dbReference type="OrthoDB" id="5836at2759"/>
<evidence type="ECO:0000313" key="8">
    <source>
        <dbReference type="Proteomes" id="UP000324585"/>
    </source>
</evidence>
<evidence type="ECO:0000256" key="4">
    <source>
        <dbReference type="ARBA" id="ARBA00023242"/>
    </source>
</evidence>
<evidence type="ECO:0000256" key="3">
    <source>
        <dbReference type="ARBA" id="ARBA00023163"/>
    </source>
</evidence>
<proteinExistence type="predicted"/>
<dbReference type="EMBL" id="VRMN01000001">
    <property type="protein sequence ID" value="KAA8497653.1"/>
    <property type="molecule type" value="Genomic_DNA"/>
</dbReference>
<keyword evidence="4" id="KW-0539">Nucleus</keyword>
<feature type="compositionally biased region" description="Polar residues" evidence="5">
    <location>
        <begin position="219"/>
        <end position="238"/>
    </location>
</feature>
<dbReference type="GO" id="GO:0005634">
    <property type="term" value="C:nucleus"/>
    <property type="evidence" value="ECO:0007669"/>
    <property type="project" value="UniProtKB-SubCell"/>
</dbReference>
<feature type="region of interest" description="Disordered" evidence="5">
    <location>
        <begin position="276"/>
        <end position="305"/>
    </location>
</feature>
<name>A0A5J4Z3W5_PORPP</name>
<keyword evidence="2" id="KW-0805">Transcription regulation</keyword>
<dbReference type="SUPFAM" id="SSF160481">
    <property type="entry name" value="BRK domain-like"/>
    <property type="match status" value="2"/>
</dbReference>
<feature type="compositionally biased region" description="Basic and acidic residues" evidence="5">
    <location>
        <begin position="293"/>
        <end position="305"/>
    </location>
</feature>
<dbReference type="Proteomes" id="UP000324585">
    <property type="component" value="Unassembled WGS sequence"/>
</dbReference>
<accession>A0A5J4Z3W5</accession>
<evidence type="ECO:0000256" key="5">
    <source>
        <dbReference type="SAM" id="MobiDB-lite"/>
    </source>
</evidence>